<feature type="non-terminal residue" evidence="1">
    <location>
        <position position="1"/>
    </location>
</feature>
<evidence type="ECO:0000313" key="1">
    <source>
        <dbReference type="EMBL" id="SVE61871.1"/>
    </source>
</evidence>
<proteinExistence type="predicted"/>
<name>A0A383EYP3_9ZZZZ</name>
<reference evidence="1" key="1">
    <citation type="submission" date="2018-05" db="EMBL/GenBank/DDBJ databases">
        <authorList>
            <person name="Lanie J.A."/>
            <person name="Ng W.-L."/>
            <person name="Kazmierczak K.M."/>
            <person name="Andrzejewski T.M."/>
            <person name="Davidsen T.M."/>
            <person name="Wayne K.J."/>
            <person name="Tettelin H."/>
            <person name="Glass J.I."/>
            <person name="Rusch D."/>
            <person name="Podicherti R."/>
            <person name="Tsui H.-C.T."/>
            <person name="Winkler M.E."/>
        </authorList>
    </citation>
    <scope>NUCLEOTIDE SEQUENCE</scope>
</reference>
<protein>
    <submittedName>
        <fullName evidence="1">Uncharacterized protein</fullName>
    </submittedName>
</protein>
<dbReference type="AlphaFoldDB" id="A0A383EYP3"/>
<accession>A0A383EYP3</accession>
<organism evidence="1">
    <name type="scientific">marine metagenome</name>
    <dbReference type="NCBI Taxonomy" id="408172"/>
    <lineage>
        <taxon>unclassified sequences</taxon>
        <taxon>metagenomes</taxon>
        <taxon>ecological metagenomes</taxon>
    </lineage>
</organism>
<dbReference type="EMBL" id="UINC01229949">
    <property type="protein sequence ID" value="SVE61871.1"/>
    <property type="molecule type" value="Genomic_DNA"/>
</dbReference>
<sequence>SGNGFKFGCEVNVKGLNSDHDGAGIEFLEVSTARDCMVSWTRQLDGDSFGYYFHKDGELNNCGCNLDEVGGLGVVVIGPNATVTINGGDYKALLPLPFLSAQGACTVVLNNVMVNDVLYNETIELAEGEAWRGEKAEVTTDVLEVKANKTLVLPYMHIPQLDNAIAVQGTERPFQSVVTLPSGARVLPTEEGSLRYMPAEAWLHLDPGETAIDYFRYSTEELIYMHKF</sequence>
<feature type="non-terminal residue" evidence="1">
    <location>
        <position position="228"/>
    </location>
</feature>
<gene>
    <name evidence="1" type="ORF">METZ01_LOCUS514725</name>
</gene>